<dbReference type="InterPro" id="IPR020904">
    <property type="entry name" value="Sc_DH/Rdtase_CS"/>
</dbReference>
<evidence type="ECO:0000256" key="1">
    <source>
        <dbReference type="ARBA" id="ARBA00006484"/>
    </source>
</evidence>
<dbReference type="PRINTS" id="PR00080">
    <property type="entry name" value="SDRFAMILY"/>
</dbReference>
<reference evidence="3 4" key="1">
    <citation type="submission" date="2019-12" db="EMBL/GenBank/DDBJ databases">
        <authorList>
            <person name="Huq M.A."/>
        </authorList>
    </citation>
    <scope>NUCLEOTIDE SEQUENCE [LARGE SCALE GENOMIC DNA]</scope>
    <source>
        <strain evidence="3 4">MAH-18</strain>
    </source>
</reference>
<proteinExistence type="inferred from homology"/>
<organism evidence="3 4">
    <name type="scientific">Nocardioides agri</name>
    <dbReference type="NCBI Taxonomy" id="2682843"/>
    <lineage>
        <taxon>Bacteria</taxon>
        <taxon>Bacillati</taxon>
        <taxon>Actinomycetota</taxon>
        <taxon>Actinomycetes</taxon>
        <taxon>Propionibacteriales</taxon>
        <taxon>Nocardioidaceae</taxon>
        <taxon>Nocardioides</taxon>
    </lineage>
</organism>
<evidence type="ECO:0000313" key="4">
    <source>
        <dbReference type="Proteomes" id="UP000473525"/>
    </source>
</evidence>
<comment type="caution">
    <text evidence="3">The sequence shown here is derived from an EMBL/GenBank/DDBJ whole genome shotgun (WGS) entry which is preliminary data.</text>
</comment>
<dbReference type="PROSITE" id="PS00061">
    <property type="entry name" value="ADH_SHORT"/>
    <property type="match status" value="1"/>
</dbReference>
<keyword evidence="2" id="KW-0560">Oxidoreductase</keyword>
<gene>
    <name evidence="3" type="ORF">GON03_05600</name>
</gene>
<dbReference type="Proteomes" id="UP000473525">
    <property type="component" value="Unassembled WGS sequence"/>
</dbReference>
<comment type="similarity">
    <text evidence="1">Belongs to the short-chain dehydrogenases/reductases (SDR) family.</text>
</comment>
<dbReference type="GO" id="GO:0016616">
    <property type="term" value="F:oxidoreductase activity, acting on the CH-OH group of donors, NAD or NADP as acceptor"/>
    <property type="evidence" value="ECO:0007669"/>
    <property type="project" value="TreeGrafter"/>
</dbReference>
<dbReference type="AlphaFoldDB" id="A0A6L6XNY3"/>
<dbReference type="Pfam" id="PF13561">
    <property type="entry name" value="adh_short_C2"/>
    <property type="match status" value="1"/>
</dbReference>
<protein>
    <submittedName>
        <fullName evidence="3">SDR family oxidoreductase</fullName>
    </submittedName>
</protein>
<dbReference type="PANTHER" id="PTHR42760:SF133">
    <property type="entry name" value="3-OXOACYL-[ACYL-CARRIER-PROTEIN] REDUCTASE"/>
    <property type="match status" value="1"/>
</dbReference>
<dbReference type="PRINTS" id="PR00081">
    <property type="entry name" value="GDHRDH"/>
</dbReference>
<dbReference type="InterPro" id="IPR002347">
    <property type="entry name" value="SDR_fam"/>
</dbReference>
<dbReference type="Gene3D" id="3.40.50.720">
    <property type="entry name" value="NAD(P)-binding Rossmann-like Domain"/>
    <property type="match status" value="1"/>
</dbReference>
<name>A0A6L6XNY3_9ACTN</name>
<accession>A0A6L6XNY3</accession>
<dbReference type="EMBL" id="WSEK01000004">
    <property type="protein sequence ID" value="MVQ48648.1"/>
    <property type="molecule type" value="Genomic_DNA"/>
</dbReference>
<dbReference type="RefSeq" id="WP_181644950.1">
    <property type="nucleotide sequence ID" value="NZ_WSEK01000004.1"/>
</dbReference>
<dbReference type="InterPro" id="IPR036291">
    <property type="entry name" value="NAD(P)-bd_dom_sf"/>
</dbReference>
<evidence type="ECO:0000313" key="3">
    <source>
        <dbReference type="EMBL" id="MVQ48648.1"/>
    </source>
</evidence>
<keyword evidence="4" id="KW-1185">Reference proteome</keyword>
<dbReference type="PANTHER" id="PTHR42760">
    <property type="entry name" value="SHORT-CHAIN DEHYDROGENASES/REDUCTASES FAMILY MEMBER"/>
    <property type="match status" value="1"/>
</dbReference>
<sequence>MSTPTVLDSFRLDERVVVITGASSGLGVGFAHAVASVGGTLVLGARRAERLEEVAEKLRVTGATVHARVTDVTDPADCDALAALAVAEHGRVDVLVNNAGVGASAPALRESTEDFRSVVDVNLNGAYSMARACAPHMPHGSSIVNIASVHGLVASRFPQAPYAASKAGVIGLTRDLAQQWSGRKGIRVNALCPGYFASEMTAYGEDALRAMVAEHSLLGRFGEQAELDSALLFLASPASSYVTGTTLVVDGGMTAI</sequence>
<dbReference type="FunFam" id="3.40.50.720:FF:000084">
    <property type="entry name" value="Short-chain dehydrogenase reductase"/>
    <property type="match status" value="1"/>
</dbReference>
<evidence type="ECO:0000256" key="2">
    <source>
        <dbReference type="ARBA" id="ARBA00023002"/>
    </source>
</evidence>
<dbReference type="SUPFAM" id="SSF51735">
    <property type="entry name" value="NAD(P)-binding Rossmann-fold domains"/>
    <property type="match status" value="1"/>
</dbReference>